<feature type="binding site" evidence="13">
    <location>
        <position position="209"/>
    </location>
    <ligand>
        <name>Zn(2+)</name>
        <dbReference type="ChEBI" id="CHEBI:29105"/>
    </ligand>
</feature>
<dbReference type="Pfam" id="PF09190">
    <property type="entry name" value="DALR_2"/>
    <property type="match status" value="1"/>
</dbReference>
<protein>
    <recommendedName>
        <fullName evidence="13">Cysteine--tRNA ligase</fullName>
        <ecNumber evidence="13">6.1.1.16</ecNumber>
    </recommendedName>
    <alternativeName>
        <fullName evidence="13">Cysteinyl-tRNA synthetase</fullName>
        <shortName evidence="13">CysRS</shortName>
    </alternativeName>
</protein>
<feature type="coiled-coil region" evidence="14">
    <location>
        <begin position="410"/>
        <end position="437"/>
    </location>
</feature>
<evidence type="ECO:0000256" key="14">
    <source>
        <dbReference type="SAM" id="Coils"/>
    </source>
</evidence>
<dbReference type="Gene3D" id="3.40.50.620">
    <property type="entry name" value="HUPs"/>
    <property type="match status" value="1"/>
</dbReference>
<evidence type="ECO:0000256" key="4">
    <source>
        <dbReference type="ARBA" id="ARBA00022490"/>
    </source>
</evidence>
<gene>
    <name evidence="13 16" type="primary">cysS</name>
    <name evidence="16" type="ORF">LSG31_06435</name>
</gene>
<dbReference type="EMBL" id="CP089291">
    <property type="protein sequence ID" value="UOF91872.1"/>
    <property type="molecule type" value="Genomic_DNA"/>
</dbReference>
<accession>A0ABY4CN08</accession>
<dbReference type="InterPro" id="IPR014729">
    <property type="entry name" value="Rossmann-like_a/b/a_fold"/>
</dbReference>
<evidence type="ECO:0000313" key="16">
    <source>
        <dbReference type="EMBL" id="UOF91872.1"/>
    </source>
</evidence>
<evidence type="ECO:0000259" key="15">
    <source>
        <dbReference type="SMART" id="SM00840"/>
    </source>
</evidence>
<keyword evidence="8 13" id="KW-0862">Zinc</keyword>
<keyword evidence="4 13" id="KW-0963">Cytoplasm</keyword>
<dbReference type="InterPro" id="IPR015803">
    <property type="entry name" value="Cys-tRNA-ligase"/>
</dbReference>
<comment type="catalytic activity">
    <reaction evidence="12 13">
        <text>tRNA(Cys) + L-cysteine + ATP = L-cysteinyl-tRNA(Cys) + AMP + diphosphate</text>
        <dbReference type="Rhea" id="RHEA:17773"/>
        <dbReference type="Rhea" id="RHEA-COMP:9661"/>
        <dbReference type="Rhea" id="RHEA-COMP:9679"/>
        <dbReference type="ChEBI" id="CHEBI:30616"/>
        <dbReference type="ChEBI" id="CHEBI:33019"/>
        <dbReference type="ChEBI" id="CHEBI:35235"/>
        <dbReference type="ChEBI" id="CHEBI:78442"/>
        <dbReference type="ChEBI" id="CHEBI:78517"/>
        <dbReference type="ChEBI" id="CHEBI:456215"/>
        <dbReference type="EC" id="6.1.1.16"/>
    </reaction>
</comment>
<feature type="binding site" evidence="13">
    <location>
        <position position="269"/>
    </location>
    <ligand>
        <name>ATP</name>
        <dbReference type="ChEBI" id="CHEBI:30616"/>
    </ligand>
</feature>
<dbReference type="Pfam" id="PF23493">
    <property type="entry name" value="CysS_C"/>
    <property type="match status" value="1"/>
</dbReference>
<dbReference type="RefSeq" id="WP_347438562.1">
    <property type="nucleotide sequence ID" value="NZ_CP089291.1"/>
</dbReference>
<evidence type="ECO:0000256" key="2">
    <source>
        <dbReference type="ARBA" id="ARBA00005594"/>
    </source>
</evidence>
<evidence type="ECO:0000256" key="1">
    <source>
        <dbReference type="ARBA" id="ARBA00004496"/>
    </source>
</evidence>
<comment type="subunit">
    <text evidence="3 13">Monomer.</text>
</comment>
<keyword evidence="5 13" id="KW-0436">Ligase</keyword>
<dbReference type="NCBIfam" id="TIGR00435">
    <property type="entry name" value="cysS"/>
    <property type="match status" value="1"/>
</dbReference>
<reference evidence="16" key="1">
    <citation type="submission" date="2021-12" db="EMBL/GenBank/DDBJ databases">
        <title>Alicyclobacillaceae gen. nov., sp. nov., isolated from chalcocite enrichment system.</title>
        <authorList>
            <person name="Jiang Z."/>
        </authorList>
    </citation>
    <scope>NUCLEOTIDE SEQUENCE</scope>
    <source>
        <strain evidence="16">MYW30-H2</strain>
    </source>
</reference>
<dbReference type="InterPro" id="IPR056411">
    <property type="entry name" value="CysS_C"/>
</dbReference>
<keyword evidence="14" id="KW-0175">Coiled coil</keyword>
<evidence type="ECO:0000256" key="8">
    <source>
        <dbReference type="ARBA" id="ARBA00022833"/>
    </source>
</evidence>
<dbReference type="SMART" id="SM00840">
    <property type="entry name" value="DALR_2"/>
    <property type="match status" value="1"/>
</dbReference>
<keyword evidence="9 13" id="KW-0067">ATP-binding</keyword>
<comment type="similarity">
    <text evidence="2 13">Belongs to the class-I aminoacyl-tRNA synthetase family.</text>
</comment>
<dbReference type="Proteomes" id="UP000830167">
    <property type="component" value="Chromosome"/>
</dbReference>
<evidence type="ECO:0000256" key="13">
    <source>
        <dbReference type="HAMAP-Rule" id="MF_00041"/>
    </source>
</evidence>
<comment type="cofactor">
    <cofactor evidence="13">
        <name>Zn(2+)</name>
        <dbReference type="ChEBI" id="CHEBI:29105"/>
    </cofactor>
    <text evidence="13">Binds 1 zinc ion per subunit.</text>
</comment>
<evidence type="ECO:0000256" key="11">
    <source>
        <dbReference type="ARBA" id="ARBA00023146"/>
    </source>
</evidence>
<evidence type="ECO:0000256" key="10">
    <source>
        <dbReference type="ARBA" id="ARBA00022917"/>
    </source>
</evidence>
<evidence type="ECO:0000256" key="3">
    <source>
        <dbReference type="ARBA" id="ARBA00011245"/>
    </source>
</evidence>
<dbReference type="InterPro" id="IPR009080">
    <property type="entry name" value="tRNAsynth_Ia_anticodon-bd"/>
</dbReference>
<evidence type="ECO:0000256" key="7">
    <source>
        <dbReference type="ARBA" id="ARBA00022741"/>
    </source>
</evidence>
<evidence type="ECO:0000313" key="17">
    <source>
        <dbReference type="Proteomes" id="UP000830167"/>
    </source>
</evidence>
<keyword evidence="10 13" id="KW-0648">Protein biosynthesis</keyword>
<dbReference type="InterPro" id="IPR015273">
    <property type="entry name" value="Cys-tRNA-synt_Ia_DALR"/>
</dbReference>
<dbReference type="PANTHER" id="PTHR10890:SF3">
    <property type="entry name" value="CYSTEINE--TRNA LIGASE, CYTOPLASMIC"/>
    <property type="match status" value="1"/>
</dbReference>
<feature type="binding site" evidence="13">
    <location>
        <position position="234"/>
    </location>
    <ligand>
        <name>Zn(2+)</name>
        <dbReference type="ChEBI" id="CHEBI:29105"/>
    </ligand>
</feature>
<proteinExistence type="inferred from homology"/>
<feature type="binding site" evidence="13">
    <location>
        <position position="29"/>
    </location>
    <ligand>
        <name>Zn(2+)</name>
        <dbReference type="ChEBI" id="CHEBI:29105"/>
    </ligand>
</feature>
<dbReference type="EC" id="6.1.1.16" evidence="13"/>
<dbReference type="SUPFAM" id="SSF47323">
    <property type="entry name" value="Anticodon-binding domain of a subclass of class I aminoacyl-tRNA synthetases"/>
    <property type="match status" value="1"/>
</dbReference>
<evidence type="ECO:0000256" key="9">
    <source>
        <dbReference type="ARBA" id="ARBA00022840"/>
    </source>
</evidence>
<organism evidence="16 17">
    <name type="scientific">Fodinisporobacter ferrooxydans</name>
    <dbReference type="NCBI Taxonomy" id="2901836"/>
    <lineage>
        <taxon>Bacteria</taxon>
        <taxon>Bacillati</taxon>
        <taxon>Bacillota</taxon>
        <taxon>Bacilli</taxon>
        <taxon>Bacillales</taxon>
        <taxon>Alicyclobacillaceae</taxon>
        <taxon>Fodinisporobacter</taxon>
    </lineage>
</organism>
<evidence type="ECO:0000256" key="5">
    <source>
        <dbReference type="ARBA" id="ARBA00022598"/>
    </source>
</evidence>
<dbReference type="Pfam" id="PF01406">
    <property type="entry name" value="tRNA-synt_1e"/>
    <property type="match status" value="1"/>
</dbReference>
<dbReference type="SUPFAM" id="SSF52374">
    <property type="entry name" value="Nucleotidylyl transferase"/>
    <property type="match status" value="1"/>
</dbReference>
<keyword evidence="6 13" id="KW-0479">Metal-binding</keyword>
<evidence type="ECO:0000256" key="6">
    <source>
        <dbReference type="ARBA" id="ARBA00022723"/>
    </source>
</evidence>
<sequence>MALRLYNSRTRQKEEFQTLETGKVKMYVCGPTVYNYFHIGNARAFVVFDVVRRYLEYRGYQVTYVQNFTDVDDKLIRKSQEMGKTVKEVADQYIDAYFEDVEALGVKRADVHPRVMENMDEIIQMIQELIAKGFAYVREGDVYYNTLRFSDYGKLSNQSLEDLQAGARIEVNENKQNPLDFTLWKAAKPSEVFWDSPWGQGRPGWHIECSAMNRKYLGEEIDIHGGGHDLMFPHHENELAQSQAATGKPLARYWLHNGYVNINNEKMSKSLGNSIFVRDLKEQYAPLALRFFLLSAQYRHPVNFSDESIRQSQQAMERISGCLESLRHRAASADPDLMETIEVQPYRERFCAAMDDDLNTPDAITVIFEVVKDANQYMRKEHVALRVIETYQSILEELAGVLGFQFSARSELLDEDIERLIAERTNARKEKNFARADEIRNQLVEQGILLEDTPQGVRWRRQT</sequence>
<dbReference type="InterPro" id="IPR032678">
    <property type="entry name" value="tRNA-synt_1_cat_dom"/>
</dbReference>
<dbReference type="InterPro" id="IPR024909">
    <property type="entry name" value="Cys-tRNA/MSH_ligase"/>
</dbReference>
<keyword evidence="11 13" id="KW-0030">Aminoacyl-tRNA synthetase</keyword>
<name>A0ABY4CN08_9BACL</name>
<keyword evidence="17" id="KW-1185">Reference proteome</keyword>
<keyword evidence="7 13" id="KW-0547">Nucleotide-binding</keyword>
<dbReference type="HAMAP" id="MF_00041">
    <property type="entry name" value="Cys_tRNA_synth"/>
    <property type="match status" value="1"/>
</dbReference>
<dbReference type="PANTHER" id="PTHR10890">
    <property type="entry name" value="CYSTEINYL-TRNA SYNTHETASE"/>
    <property type="match status" value="1"/>
</dbReference>
<feature type="binding site" evidence="13">
    <location>
        <position position="238"/>
    </location>
    <ligand>
        <name>Zn(2+)</name>
        <dbReference type="ChEBI" id="CHEBI:29105"/>
    </ligand>
</feature>
<dbReference type="Gene3D" id="1.20.120.1910">
    <property type="entry name" value="Cysteine-tRNA ligase, C-terminal anti-codon recognition domain"/>
    <property type="match status" value="1"/>
</dbReference>
<feature type="short sequence motif" description="'KMSKS' region" evidence="13">
    <location>
        <begin position="266"/>
        <end position="270"/>
    </location>
</feature>
<dbReference type="GO" id="GO:0004817">
    <property type="term" value="F:cysteine-tRNA ligase activity"/>
    <property type="evidence" value="ECO:0007669"/>
    <property type="project" value="UniProtKB-EC"/>
</dbReference>
<dbReference type="PRINTS" id="PR00983">
    <property type="entry name" value="TRNASYNTHCYS"/>
</dbReference>
<feature type="domain" description="Cysteinyl-tRNA synthetase class Ia DALR" evidence="15">
    <location>
        <begin position="349"/>
        <end position="413"/>
    </location>
</feature>
<evidence type="ECO:0000256" key="12">
    <source>
        <dbReference type="ARBA" id="ARBA00047398"/>
    </source>
</evidence>
<comment type="subcellular location">
    <subcellularLocation>
        <location evidence="1 13">Cytoplasm</location>
    </subcellularLocation>
</comment>
<dbReference type="CDD" id="cd00672">
    <property type="entry name" value="CysRS_core"/>
    <property type="match status" value="1"/>
</dbReference>
<feature type="short sequence motif" description="'HIGH' region" evidence="13">
    <location>
        <begin position="31"/>
        <end position="41"/>
    </location>
</feature>